<evidence type="ECO:0000313" key="2">
    <source>
        <dbReference type="EMBL" id="AWR97913.1"/>
    </source>
</evidence>
<accession>A0A2U9IPI3</accession>
<evidence type="ECO:0000259" key="1">
    <source>
        <dbReference type="Pfam" id="PF01869"/>
    </source>
</evidence>
<feature type="domain" description="ATPase BadF/BadG/BcrA/BcrD type" evidence="1">
    <location>
        <begin position="5"/>
        <end position="272"/>
    </location>
</feature>
<dbReference type="EMBL" id="CP029288">
    <property type="protein sequence ID" value="AWR97913.1"/>
    <property type="molecule type" value="Genomic_DNA"/>
</dbReference>
<dbReference type="PANTHER" id="PTHR43190">
    <property type="entry name" value="N-ACETYL-D-GLUCOSAMINE KINASE"/>
    <property type="match status" value="1"/>
</dbReference>
<name>A0A2U9IPI3_9CREN</name>
<dbReference type="InterPro" id="IPR052519">
    <property type="entry name" value="Euk-type_GlcNAc_Kinase"/>
</dbReference>
<dbReference type="SUPFAM" id="SSF53067">
    <property type="entry name" value="Actin-like ATPase domain"/>
    <property type="match status" value="2"/>
</dbReference>
<proteinExistence type="predicted"/>
<sequence>MLLSVDGGATKTVAIVYKDEILGIGISSSGNYTEVGENEAKKNILDAINEALNNASVSMKEIKKAIFSLAGIGDSKKFTEIGENLAKSIFKDSIVINDGVGALRATTMFNDGGVFAPGTGSVGYIQKNGKIERIGGWGWFFGDEGSASWIARTAITYAIRSVDKIEEDSKLPEEIEKFFGGEFREVIIKLSKEQNKRLIASFAVKVDELSKFDPLSLKVINLASQYILSMVKRLKREFNNDKTKVSLLGGVMRSSKIRKDLKNEVNKILFGYHAAIGGIITLEKINDENTRDEIIKQFNNKLYNEPLEKLKNFLFIENKEEILNGL</sequence>
<dbReference type="Proteomes" id="UP000248410">
    <property type="component" value="Chromosome"/>
</dbReference>
<dbReference type="GO" id="GO:0016301">
    <property type="term" value="F:kinase activity"/>
    <property type="evidence" value="ECO:0007669"/>
    <property type="project" value="UniProtKB-KW"/>
</dbReference>
<keyword evidence="2" id="KW-0418">Kinase</keyword>
<dbReference type="AlphaFoldDB" id="A0A2U9IPI3"/>
<dbReference type="Gene3D" id="3.30.420.40">
    <property type="match status" value="2"/>
</dbReference>
<reference evidence="2 3" key="1">
    <citation type="submission" date="2018-05" db="EMBL/GenBank/DDBJ databases">
        <title>Complete Genome Sequences of Extremely Thermoacidophilic, Metal-Mobilizing Type-Strain Members of the Archaeal Family Sulfolobaceae: Acidianus brierleyi DSM-1651T, Acidianus sulfidivorans DSM-18786T, Metallosphaera hakonensis DSM-7519T, and Metallosphaera prunae DSM-10039T.</title>
        <authorList>
            <person name="Counts J.A."/>
            <person name="Kelly R.M."/>
        </authorList>
    </citation>
    <scope>NUCLEOTIDE SEQUENCE [LARGE SCALE GENOMIC DNA]</scope>
    <source>
        <strain evidence="2 3">JP7</strain>
    </source>
</reference>
<protein>
    <submittedName>
        <fullName evidence="2">N-acetylglucosamine kinase</fullName>
    </submittedName>
</protein>
<gene>
    <name evidence="2" type="ORF">DFR86_10440</name>
</gene>
<dbReference type="PANTHER" id="PTHR43190:SF3">
    <property type="entry name" value="N-ACETYL-D-GLUCOSAMINE KINASE"/>
    <property type="match status" value="1"/>
</dbReference>
<dbReference type="Pfam" id="PF01869">
    <property type="entry name" value="BcrAD_BadFG"/>
    <property type="match status" value="1"/>
</dbReference>
<organism evidence="2 3">
    <name type="scientific">Acidianus sulfidivorans JP7</name>
    <dbReference type="NCBI Taxonomy" id="619593"/>
    <lineage>
        <taxon>Archaea</taxon>
        <taxon>Thermoproteota</taxon>
        <taxon>Thermoprotei</taxon>
        <taxon>Sulfolobales</taxon>
        <taxon>Sulfolobaceae</taxon>
        <taxon>Acidianus</taxon>
    </lineage>
</organism>
<evidence type="ECO:0000313" key="3">
    <source>
        <dbReference type="Proteomes" id="UP000248410"/>
    </source>
</evidence>
<dbReference type="KEGG" id="asul:DFR86_10440"/>
<keyword evidence="2" id="KW-0808">Transferase</keyword>
<keyword evidence="3" id="KW-1185">Reference proteome</keyword>
<dbReference type="InterPro" id="IPR043129">
    <property type="entry name" value="ATPase_NBD"/>
</dbReference>
<dbReference type="InterPro" id="IPR002731">
    <property type="entry name" value="ATPase_BadF"/>
</dbReference>